<feature type="transmembrane region" description="Helical" evidence="9">
    <location>
        <begin position="248"/>
        <end position="266"/>
    </location>
</feature>
<keyword evidence="5 9" id="KW-0812">Transmembrane</keyword>
<evidence type="ECO:0000256" key="1">
    <source>
        <dbReference type="ARBA" id="ARBA00004651"/>
    </source>
</evidence>
<dbReference type="EMBL" id="BAAAQR010000009">
    <property type="protein sequence ID" value="GAA2149964.1"/>
    <property type="molecule type" value="Genomic_DNA"/>
</dbReference>
<dbReference type="InterPro" id="IPR035906">
    <property type="entry name" value="MetI-like_sf"/>
</dbReference>
<dbReference type="CDD" id="cd06261">
    <property type="entry name" value="TM_PBP2"/>
    <property type="match status" value="1"/>
</dbReference>
<feature type="transmembrane region" description="Helical" evidence="9">
    <location>
        <begin position="76"/>
        <end position="100"/>
    </location>
</feature>
<dbReference type="RefSeq" id="WP_344153881.1">
    <property type="nucleotide sequence ID" value="NZ_BAAAQR010000009.1"/>
</dbReference>
<organism evidence="11 12">
    <name type="scientific">Nocardioides koreensis</name>
    <dbReference type="NCBI Taxonomy" id="433651"/>
    <lineage>
        <taxon>Bacteria</taxon>
        <taxon>Bacillati</taxon>
        <taxon>Actinomycetota</taxon>
        <taxon>Actinomycetes</taxon>
        <taxon>Propionibacteriales</taxon>
        <taxon>Nocardioidaceae</taxon>
        <taxon>Nocardioides</taxon>
    </lineage>
</organism>
<feature type="transmembrane region" description="Helical" evidence="9">
    <location>
        <begin position="121"/>
        <end position="139"/>
    </location>
</feature>
<feature type="domain" description="ABC transmembrane type-1" evidence="10">
    <location>
        <begin position="76"/>
        <end position="269"/>
    </location>
</feature>
<accession>A0ABP5LM97</accession>
<proteinExistence type="inferred from homology"/>
<protein>
    <submittedName>
        <fullName evidence="11">Amino acid ABC transporter permease</fullName>
    </submittedName>
</protein>
<sequence length="285" mass="31671">MSDSSAWSPSPRELERRLLRRRLRLRSTLIAATALVVVFVGLAVLVVTSPGWDRVREAFFNGHHARASLPEIRDAFWLNVKMFMIAEPLILVLALSLAIARSARSPWLVPLRVAAVGYTDVIRGIPTILLILLLGFGMPGLRLQGVPNSPFFWATTALVISYSAYVAEVFRSGIESIHPSQLASAEALGLGRAQTMRFVVVPQAVRRVVPPLLNDFVSLQKDTALASTLGVFEAVFVARDYTNYNFNYTPYVVVALFFVALTIPLARFTDWLGRRYAERERAGAR</sequence>
<comment type="similarity">
    <text evidence="2">Belongs to the binding-protein-dependent transport system permease family. HisMQ subfamily.</text>
</comment>
<dbReference type="PANTHER" id="PTHR30614:SF20">
    <property type="entry name" value="GLUTAMINE TRANSPORT SYSTEM PERMEASE PROTEIN GLNP"/>
    <property type="match status" value="1"/>
</dbReference>
<dbReference type="Gene3D" id="1.10.3720.10">
    <property type="entry name" value="MetI-like"/>
    <property type="match status" value="1"/>
</dbReference>
<dbReference type="Proteomes" id="UP001501771">
    <property type="component" value="Unassembled WGS sequence"/>
</dbReference>
<evidence type="ECO:0000256" key="9">
    <source>
        <dbReference type="RuleBase" id="RU363032"/>
    </source>
</evidence>
<keyword evidence="7 9" id="KW-1133">Transmembrane helix</keyword>
<dbReference type="PANTHER" id="PTHR30614">
    <property type="entry name" value="MEMBRANE COMPONENT OF AMINO ACID ABC TRANSPORTER"/>
    <property type="match status" value="1"/>
</dbReference>
<dbReference type="SUPFAM" id="SSF161098">
    <property type="entry name" value="MetI-like"/>
    <property type="match status" value="1"/>
</dbReference>
<name>A0ABP5LM97_9ACTN</name>
<dbReference type="Pfam" id="PF00528">
    <property type="entry name" value="BPD_transp_1"/>
    <property type="match status" value="1"/>
</dbReference>
<evidence type="ECO:0000313" key="12">
    <source>
        <dbReference type="Proteomes" id="UP001501771"/>
    </source>
</evidence>
<gene>
    <name evidence="11" type="ORF">GCM10009844_30290</name>
</gene>
<dbReference type="PROSITE" id="PS50928">
    <property type="entry name" value="ABC_TM1"/>
    <property type="match status" value="1"/>
</dbReference>
<evidence type="ECO:0000256" key="5">
    <source>
        <dbReference type="ARBA" id="ARBA00022692"/>
    </source>
</evidence>
<evidence type="ECO:0000259" key="10">
    <source>
        <dbReference type="PROSITE" id="PS50928"/>
    </source>
</evidence>
<evidence type="ECO:0000256" key="8">
    <source>
        <dbReference type="ARBA" id="ARBA00023136"/>
    </source>
</evidence>
<comment type="caution">
    <text evidence="11">The sequence shown here is derived from an EMBL/GenBank/DDBJ whole genome shotgun (WGS) entry which is preliminary data.</text>
</comment>
<evidence type="ECO:0000313" key="11">
    <source>
        <dbReference type="EMBL" id="GAA2149964.1"/>
    </source>
</evidence>
<keyword evidence="12" id="KW-1185">Reference proteome</keyword>
<feature type="transmembrane region" description="Helical" evidence="9">
    <location>
        <begin position="151"/>
        <end position="170"/>
    </location>
</feature>
<dbReference type="InterPro" id="IPR010065">
    <property type="entry name" value="AA_ABC_transptr_permease_3TM"/>
</dbReference>
<dbReference type="InterPro" id="IPR000515">
    <property type="entry name" value="MetI-like"/>
</dbReference>
<keyword evidence="6" id="KW-0029">Amino-acid transport</keyword>
<keyword evidence="8 9" id="KW-0472">Membrane</keyword>
<dbReference type="InterPro" id="IPR043429">
    <property type="entry name" value="ArtM/GltK/GlnP/TcyL/YhdX-like"/>
</dbReference>
<evidence type="ECO:0000256" key="2">
    <source>
        <dbReference type="ARBA" id="ARBA00010072"/>
    </source>
</evidence>
<dbReference type="NCBIfam" id="TIGR01726">
    <property type="entry name" value="HEQRo_perm_3TM"/>
    <property type="match status" value="1"/>
</dbReference>
<evidence type="ECO:0000256" key="4">
    <source>
        <dbReference type="ARBA" id="ARBA00022475"/>
    </source>
</evidence>
<keyword evidence="3 9" id="KW-0813">Transport</keyword>
<feature type="transmembrane region" description="Helical" evidence="9">
    <location>
        <begin position="25"/>
        <end position="47"/>
    </location>
</feature>
<evidence type="ECO:0000256" key="7">
    <source>
        <dbReference type="ARBA" id="ARBA00022989"/>
    </source>
</evidence>
<evidence type="ECO:0000256" key="3">
    <source>
        <dbReference type="ARBA" id="ARBA00022448"/>
    </source>
</evidence>
<keyword evidence="4" id="KW-1003">Cell membrane</keyword>
<reference evidence="12" key="1">
    <citation type="journal article" date="2019" name="Int. J. Syst. Evol. Microbiol.">
        <title>The Global Catalogue of Microorganisms (GCM) 10K type strain sequencing project: providing services to taxonomists for standard genome sequencing and annotation.</title>
        <authorList>
            <consortium name="The Broad Institute Genomics Platform"/>
            <consortium name="The Broad Institute Genome Sequencing Center for Infectious Disease"/>
            <person name="Wu L."/>
            <person name="Ma J."/>
        </authorList>
    </citation>
    <scope>NUCLEOTIDE SEQUENCE [LARGE SCALE GENOMIC DNA]</scope>
    <source>
        <strain evidence="12">JCM 16022</strain>
    </source>
</reference>
<evidence type="ECO:0000256" key="6">
    <source>
        <dbReference type="ARBA" id="ARBA00022970"/>
    </source>
</evidence>
<comment type="subcellular location">
    <subcellularLocation>
        <location evidence="1 9">Cell membrane</location>
        <topology evidence="1 9">Multi-pass membrane protein</topology>
    </subcellularLocation>
</comment>